<dbReference type="RefSeq" id="WP_176613761.1">
    <property type="nucleotide sequence ID" value="NZ_JABXXR010000067.1"/>
</dbReference>
<keyword evidence="9" id="KW-0547">Nucleotide-binding</keyword>
<evidence type="ECO:0000256" key="7">
    <source>
        <dbReference type="ARBA" id="ARBA00022679"/>
    </source>
</evidence>
<organism evidence="19 20">
    <name type="scientific">Ameyamaea chiangmaiensis</name>
    <dbReference type="NCBI Taxonomy" id="442969"/>
    <lineage>
        <taxon>Bacteria</taxon>
        <taxon>Pseudomonadati</taxon>
        <taxon>Pseudomonadota</taxon>
        <taxon>Alphaproteobacteria</taxon>
        <taxon>Acetobacterales</taxon>
        <taxon>Acetobacteraceae</taxon>
        <taxon>Ameyamaea</taxon>
    </lineage>
</organism>
<dbReference type="Gene3D" id="1.10.287.130">
    <property type="match status" value="1"/>
</dbReference>
<dbReference type="GO" id="GO:0005524">
    <property type="term" value="F:ATP binding"/>
    <property type="evidence" value="ECO:0007669"/>
    <property type="project" value="UniProtKB-KW"/>
</dbReference>
<accession>A0A850PEZ9</accession>
<evidence type="ECO:0000259" key="18">
    <source>
        <dbReference type="PROSITE" id="PS50885"/>
    </source>
</evidence>
<dbReference type="SUPFAM" id="SSF47384">
    <property type="entry name" value="Homodimeric domain of signal transducing histidine kinase"/>
    <property type="match status" value="1"/>
</dbReference>
<dbReference type="SMART" id="SM00387">
    <property type="entry name" value="HATPase_c"/>
    <property type="match status" value="1"/>
</dbReference>
<dbReference type="CDD" id="cd00082">
    <property type="entry name" value="HisKA"/>
    <property type="match status" value="1"/>
</dbReference>
<keyword evidence="12 16" id="KW-1133">Transmembrane helix</keyword>
<feature type="transmembrane region" description="Helical" evidence="16">
    <location>
        <begin position="26"/>
        <end position="46"/>
    </location>
</feature>
<evidence type="ECO:0000259" key="17">
    <source>
        <dbReference type="PROSITE" id="PS50109"/>
    </source>
</evidence>
<evidence type="ECO:0000256" key="8">
    <source>
        <dbReference type="ARBA" id="ARBA00022692"/>
    </source>
</evidence>
<dbReference type="InterPro" id="IPR003661">
    <property type="entry name" value="HisK_dim/P_dom"/>
</dbReference>
<evidence type="ECO:0000256" key="13">
    <source>
        <dbReference type="ARBA" id="ARBA00023012"/>
    </source>
</evidence>
<dbReference type="PROSITE" id="PS50885">
    <property type="entry name" value="HAMP"/>
    <property type="match status" value="1"/>
</dbReference>
<evidence type="ECO:0000256" key="10">
    <source>
        <dbReference type="ARBA" id="ARBA00022777"/>
    </source>
</evidence>
<keyword evidence="11" id="KW-0067">ATP-binding</keyword>
<evidence type="ECO:0000313" key="19">
    <source>
        <dbReference type="EMBL" id="NVN40826.1"/>
    </source>
</evidence>
<keyword evidence="5" id="KW-0997">Cell inner membrane</keyword>
<dbReference type="PROSITE" id="PS50109">
    <property type="entry name" value="HIS_KIN"/>
    <property type="match status" value="1"/>
</dbReference>
<dbReference type="Pfam" id="PF02518">
    <property type="entry name" value="HATPase_c"/>
    <property type="match status" value="1"/>
</dbReference>
<keyword evidence="14 16" id="KW-0472">Membrane</keyword>
<dbReference type="EMBL" id="JABXXR010000067">
    <property type="protein sequence ID" value="NVN40826.1"/>
    <property type="molecule type" value="Genomic_DNA"/>
</dbReference>
<dbReference type="InterPro" id="IPR003594">
    <property type="entry name" value="HATPase_dom"/>
</dbReference>
<evidence type="ECO:0000256" key="4">
    <source>
        <dbReference type="ARBA" id="ARBA00022475"/>
    </source>
</evidence>
<feature type="region of interest" description="Disordered" evidence="15">
    <location>
        <begin position="94"/>
        <end position="180"/>
    </location>
</feature>
<keyword evidence="7" id="KW-0808">Transferase</keyword>
<dbReference type="Gene3D" id="3.30.565.10">
    <property type="entry name" value="Histidine kinase-like ATPase, C-terminal domain"/>
    <property type="match status" value="1"/>
</dbReference>
<evidence type="ECO:0000256" key="14">
    <source>
        <dbReference type="ARBA" id="ARBA00023136"/>
    </source>
</evidence>
<dbReference type="EC" id="2.7.13.3" evidence="3"/>
<keyword evidence="8 16" id="KW-0812">Transmembrane</keyword>
<evidence type="ECO:0000256" key="2">
    <source>
        <dbReference type="ARBA" id="ARBA00004429"/>
    </source>
</evidence>
<gene>
    <name evidence="19" type="ORF">HUK82_09660</name>
</gene>
<feature type="compositionally biased region" description="Pro residues" evidence="15">
    <location>
        <begin position="164"/>
        <end position="177"/>
    </location>
</feature>
<dbReference type="PANTHER" id="PTHR44936:SF5">
    <property type="entry name" value="SENSOR HISTIDINE KINASE ENVZ"/>
    <property type="match status" value="1"/>
</dbReference>
<reference evidence="19 20" key="1">
    <citation type="submission" date="2020-06" db="EMBL/GenBank/DDBJ databases">
        <title>Description of novel acetic acid bacteria.</title>
        <authorList>
            <person name="Sombolestani A."/>
        </authorList>
    </citation>
    <scope>NUCLEOTIDE SEQUENCE [LARGE SCALE GENOMIC DNA]</scope>
    <source>
        <strain evidence="19 20">LMG 27010</strain>
    </source>
</reference>
<keyword evidence="6" id="KW-0597">Phosphoprotein</keyword>
<name>A0A850PEZ9_9PROT</name>
<dbReference type="SMART" id="SM00304">
    <property type="entry name" value="HAMP"/>
    <property type="match status" value="1"/>
</dbReference>
<dbReference type="Pfam" id="PF00672">
    <property type="entry name" value="HAMP"/>
    <property type="match status" value="1"/>
</dbReference>
<keyword evidence="10" id="KW-0418">Kinase</keyword>
<dbReference type="CDD" id="cd06225">
    <property type="entry name" value="HAMP"/>
    <property type="match status" value="1"/>
</dbReference>
<dbReference type="SUPFAM" id="SSF55874">
    <property type="entry name" value="ATPase domain of HSP90 chaperone/DNA topoisomerase II/histidine kinase"/>
    <property type="match status" value="1"/>
</dbReference>
<feature type="domain" description="HAMP" evidence="18">
    <location>
        <begin position="260"/>
        <end position="312"/>
    </location>
</feature>
<dbReference type="PRINTS" id="PR00344">
    <property type="entry name" value="BCTRLSENSOR"/>
</dbReference>
<comment type="catalytic activity">
    <reaction evidence="1">
        <text>ATP + protein L-histidine = ADP + protein N-phospho-L-histidine.</text>
        <dbReference type="EC" id="2.7.13.3"/>
    </reaction>
</comment>
<evidence type="ECO:0000256" key="6">
    <source>
        <dbReference type="ARBA" id="ARBA00022553"/>
    </source>
</evidence>
<proteinExistence type="predicted"/>
<protein>
    <recommendedName>
        <fullName evidence="3">histidine kinase</fullName>
        <ecNumber evidence="3">2.7.13.3</ecNumber>
    </recommendedName>
</protein>
<dbReference type="InterPro" id="IPR004358">
    <property type="entry name" value="Sig_transdc_His_kin-like_C"/>
</dbReference>
<evidence type="ECO:0000256" key="11">
    <source>
        <dbReference type="ARBA" id="ARBA00022840"/>
    </source>
</evidence>
<dbReference type="InterPro" id="IPR005467">
    <property type="entry name" value="His_kinase_dom"/>
</dbReference>
<evidence type="ECO:0000256" key="3">
    <source>
        <dbReference type="ARBA" id="ARBA00012438"/>
    </source>
</evidence>
<feature type="domain" description="Histidine kinase" evidence="17">
    <location>
        <begin position="320"/>
        <end position="529"/>
    </location>
</feature>
<dbReference type="InterPro" id="IPR036890">
    <property type="entry name" value="HATPase_C_sf"/>
</dbReference>
<dbReference type="GO" id="GO:0000155">
    <property type="term" value="F:phosphorelay sensor kinase activity"/>
    <property type="evidence" value="ECO:0007669"/>
    <property type="project" value="InterPro"/>
</dbReference>
<dbReference type="GO" id="GO:0005886">
    <property type="term" value="C:plasma membrane"/>
    <property type="evidence" value="ECO:0007669"/>
    <property type="project" value="UniProtKB-SubCell"/>
</dbReference>
<evidence type="ECO:0000256" key="15">
    <source>
        <dbReference type="SAM" id="MobiDB-lite"/>
    </source>
</evidence>
<dbReference type="SMART" id="SM00388">
    <property type="entry name" value="HisKA"/>
    <property type="match status" value="1"/>
</dbReference>
<comment type="subcellular location">
    <subcellularLocation>
        <location evidence="2">Cell inner membrane</location>
        <topology evidence="2">Multi-pass membrane protein</topology>
    </subcellularLocation>
</comment>
<dbReference type="InterPro" id="IPR036097">
    <property type="entry name" value="HisK_dim/P_sf"/>
</dbReference>
<keyword evidence="20" id="KW-1185">Reference proteome</keyword>
<dbReference type="Proteomes" id="UP000585665">
    <property type="component" value="Unassembled WGS sequence"/>
</dbReference>
<evidence type="ECO:0000256" key="5">
    <source>
        <dbReference type="ARBA" id="ARBA00022519"/>
    </source>
</evidence>
<comment type="caution">
    <text evidence="19">The sequence shown here is derived from an EMBL/GenBank/DDBJ whole genome shotgun (WGS) entry which is preliminary data.</text>
</comment>
<evidence type="ECO:0000256" key="1">
    <source>
        <dbReference type="ARBA" id="ARBA00000085"/>
    </source>
</evidence>
<dbReference type="InterPro" id="IPR050980">
    <property type="entry name" value="2C_sensor_his_kinase"/>
</dbReference>
<evidence type="ECO:0000313" key="20">
    <source>
        <dbReference type="Proteomes" id="UP000585665"/>
    </source>
</evidence>
<keyword evidence="4" id="KW-1003">Cell membrane</keyword>
<evidence type="ECO:0000256" key="16">
    <source>
        <dbReference type="SAM" id="Phobius"/>
    </source>
</evidence>
<keyword evidence="13" id="KW-0902">Two-component regulatory system</keyword>
<dbReference type="InterPro" id="IPR003660">
    <property type="entry name" value="HAMP_dom"/>
</dbReference>
<evidence type="ECO:0000256" key="12">
    <source>
        <dbReference type="ARBA" id="ARBA00022989"/>
    </source>
</evidence>
<sequence>MPETASCGARRGRRGLWPRSLAARTSLLLIVGLGIVQAVGLIIHAFDRIDLGRRMQVHDAQLHVLSIYRSIAETLPPQREAEVRTLHLPPHFHVTLGPGPNPGSDVDIIEHPPFPTDNAPPFHGHHGPPGPGFPDSGGFSDHPPPDRGPPVDGPPHHDFDDEPPGSPGRHGPPPHMPVPMIAPGGMPIALPHWLMPRNVVSSHAPGSNERALSFLLPDDTRWLTIDYSLGRPGFLTSPTLPLAFLLMTLAGGTLILWGVRRLIAPVQTLAAAAEALGRDVNAPPLPEDGPTEIARASAAFNTMAARIRRFVTDRTLMLTAIGHDLRTPITRLKLRSEFIDDDDLRQKFLQDLDEMEAMVAATLSFGRDSARQESMVPLDLTALLQTIIDEATEGRADLAELVDFTVEPPQVMIRARPVSLKRALNNVMNNAIKYGGSAHVTLSVDRGAARDGTDIAIICIDDEGPGLADDELEQMFEPFVRAETSRNRETGGSGLGLAIARTIVRGHGGDIVLQRRPAGGLRARVSLPI</sequence>
<evidence type="ECO:0000256" key="9">
    <source>
        <dbReference type="ARBA" id="ARBA00022741"/>
    </source>
</evidence>
<dbReference type="AlphaFoldDB" id="A0A850PEZ9"/>
<dbReference type="PANTHER" id="PTHR44936">
    <property type="entry name" value="SENSOR PROTEIN CREC"/>
    <property type="match status" value="1"/>
</dbReference>